<keyword evidence="3" id="KW-1185">Reference proteome</keyword>
<gene>
    <name evidence="1" type="ORF">MVI01_10190</name>
    <name evidence="2" type="ORF">SAMN04488504_10688</name>
</gene>
<reference evidence="2 3" key="1">
    <citation type="submission" date="2016-10" db="EMBL/GenBank/DDBJ databases">
        <authorList>
            <person name="Varghese N."/>
            <person name="Submissions S."/>
        </authorList>
    </citation>
    <scope>NUCLEOTIDE SEQUENCE [LARGE SCALE GENOMIC DNA]</scope>
    <source>
        <strain evidence="2 3">DSM 2260</strain>
    </source>
</reference>
<dbReference type="EMBL" id="BJVY01000004">
    <property type="protein sequence ID" value="GEL69235.1"/>
    <property type="molecule type" value="Genomic_DNA"/>
</dbReference>
<dbReference type="AlphaFoldDB" id="A0A511H6V5"/>
<evidence type="ECO:0000313" key="2">
    <source>
        <dbReference type="EMBL" id="SDE34540.1"/>
    </source>
</evidence>
<organism evidence="1 4">
    <name type="scientific">Myxococcus virescens</name>
    <dbReference type="NCBI Taxonomy" id="83456"/>
    <lineage>
        <taxon>Bacteria</taxon>
        <taxon>Pseudomonadati</taxon>
        <taxon>Myxococcota</taxon>
        <taxon>Myxococcia</taxon>
        <taxon>Myxococcales</taxon>
        <taxon>Cystobacterineae</taxon>
        <taxon>Myxococcaceae</taxon>
        <taxon>Myxococcus</taxon>
    </lineage>
</organism>
<dbReference type="Proteomes" id="UP000198717">
    <property type="component" value="Unassembled WGS sequence"/>
</dbReference>
<dbReference type="RefSeq" id="WP_244171838.1">
    <property type="nucleotide sequence ID" value="NZ_BJVY01000004.1"/>
</dbReference>
<name>A0A511H6V5_9BACT</name>
<protein>
    <submittedName>
        <fullName evidence="1">Uncharacterized protein</fullName>
    </submittedName>
</protein>
<dbReference type="Proteomes" id="UP000321224">
    <property type="component" value="Unassembled WGS sequence"/>
</dbReference>
<proteinExistence type="predicted"/>
<evidence type="ECO:0000313" key="1">
    <source>
        <dbReference type="EMBL" id="GEL69235.1"/>
    </source>
</evidence>
<comment type="caution">
    <text evidence="1">The sequence shown here is derived from an EMBL/GenBank/DDBJ whole genome shotgun (WGS) entry which is preliminary data.</text>
</comment>
<evidence type="ECO:0000313" key="4">
    <source>
        <dbReference type="Proteomes" id="UP000321224"/>
    </source>
</evidence>
<reference evidence="1 4" key="2">
    <citation type="submission" date="2019-07" db="EMBL/GenBank/DDBJ databases">
        <title>Whole genome shotgun sequence of Myxococcus virescens NBRC 100334.</title>
        <authorList>
            <person name="Hosoyama A."/>
            <person name="Uohara A."/>
            <person name="Ohji S."/>
            <person name="Ichikawa N."/>
        </authorList>
    </citation>
    <scope>NUCLEOTIDE SEQUENCE [LARGE SCALE GENOMIC DNA]</scope>
    <source>
        <strain evidence="1 4">NBRC 100334</strain>
    </source>
</reference>
<sequence>MKQTVDDRLRLTEEFETVGLRPTPHTRTGWAPSDNMIRAEHGLPLRQDCSGMRPGNNSNTTHLSMFDVGSDNRSFFQRLRGEPSPVGGIVSALER</sequence>
<dbReference type="EMBL" id="FNAJ01000006">
    <property type="protein sequence ID" value="SDE34540.1"/>
    <property type="molecule type" value="Genomic_DNA"/>
</dbReference>
<accession>A0A511H6V5</accession>
<evidence type="ECO:0000313" key="3">
    <source>
        <dbReference type="Proteomes" id="UP000198717"/>
    </source>
</evidence>